<dbReference type="InterPro" id="IPR050397">
    <property type="entry name" value="Env_Response_Regulators"/>
</dbReference>
<dbReference type="GO" id="GO:0003677">
    <property type="term" value="F:DNA binding"/>
    <property type="evidence" value="ECO:0007669"/>
    <property type="project" value="UniProtKB-KW"/>
</dbReference>
<dbReference type="RefSeq" id="WP_015944433.1">
    <property type="nucleotide sequence ID" value="NC_011830.1"/>
</dbReference>
<evidence type="ECO:0000259" key="4">
    <source>
        <dbReference type="PROSITE" id="PS50042"/>
    </source>
</evidence>
<dbReference type="CDD" id="cd00038">
    <property type="entry name" value="CAP_ED"/>
    <property type="match status" value="1"/>
</dbReference>
<dbReference type="InterPro" id="IPR000595">
    <property type="entry name" value="cNMP-bd_dom"/>
</dbReference>
<keyword evidence="3" id="KW-0804">Transcription</keyword>
<dbReference type="GO" id="GO:0005829">
    <property type="term" value="C:cytosol"/>
    <property type="evidence" value="ECO:0007669"/>
    <property type="project" value="TreeGrafter"/>
</dbReference>
<dbReference type="GO" id="GO:0003700">
    <property type="term" value="F:DNA-binding transcription factor activity"/>
    <property type="evidence" value="ECO:0007669"/>
    <property type="project" value="TreeGrafter"/>
</dbReference>
<dbReference type="SMR" id="B8G1C8"/>
<organism evidence="6 7">
    <name type="scientific">Desulfitobacterium hafniense (strain DSM 10664 / DCB-2)</name>
    <dbReference type="NCBI Taxonomy" id="272564"/>
    <lineage>
        <taxon>Bacteria</taxon>
        <taxon>Bacillati</taxon>
        <taxon>Bacillota</taxon>
        <taxon>Clostridia</taxon>
        <taxon>Eubacteriales</taxon>
        <taxon>Desulfitobacteriaceae</taxon>
        <taxon>Desulfitobacterium</taxon>
    </lineage>
</organism>
<accession>B8G1C8</accession>
<dbReference type="Gene3D" id="2.60.120.10">
    <property type="entry name" value="Jelly Rolls"/>
    <property type="match status" value="1"/>
</dbReference>
<protein>
    <submittedName>
        <fullName evidence="6">Transcriptional regulator, Crp/Fnr family</fullName>
    </submittedName>
</protein>
<evidence type="ECO:0000256" key="2">
    <source>
        <dbReference type="ARBA" id="ARBA00023125"/>
    </source>
</evidence>
<dbReference type="Pfam" id="PF00027">
    <property type="entry name" value="cNMP_binding"/>
    <property type="match status" value="1"/>
</dbReference>
<dbReference type="PROSITE" id="PS51063">
    <property type="entry name" value="HTH_CRP_2"/>
    <property type="match status" value="1"/>
</dbReference>
<dbReference type="EMBL" id="CP001336">
    <property type="protein sequence ID" value="ACL21181.1"/>
    <property type="molecule type" value="Genomic_DNA"/>
</dbReference>
<gene>
    <name evidence="6" type="ordered locus">Dhaf_3158</name>
</gene>
<reference evidence="6 7" key="1">
    <citation type="journal article" date="2012" name="BMC Microbiol.">
        <title>Genome sequence of Desulfitobacterium hafniense DCB-2, a Gram-positive anaerobe capable of dehalogenation and metal reduction.</title>
        <authorList>
            <person name="Kim S.H."/>
            <person name="Harzman C."/>
            <person name="Davis J.K."/>
            <person name="Hutcheson R."/>
            <person name="Broderick J.B."/>
            <person name="Marsh T.L."/>
            <person name="Tiedje J.M."/>
        </authorList>
    </citation>
    <scope>NUCLEOTIDE SEQUENCE [LARGE SCALE GENOMIC DNA]</scope>
    <source>
        <strain evidence="7">DSM 10664 / DCB-2</strain>
    </source>
</reference>
<dbReference type="InterPro" id="IPR012318">
    <property type="entry name" value="HTH_CRP"/>
</dbReference>
<dbReference type="InterPro" id="IPR036388">
    <property type="entry name" value="WH-like_DNA-bd_sf"/>
</dbReference>
<dbReference type="Pfam" id="PF13545">
    <property type="entry name" value="HTH_Crp_2"/>
    <property type="match status" value="1"/>
</dbReference>
<dbReference type="PANTHER" id="PTHR24567">
    <property type="entry name" value="CRP FAMILY TRANSCRIPTIONAL REGULATORY PROTEIN"/>
    <property type="match status" value="1"/>
</dbReference>
<dbReference type="HOGENOM" id="CLU_075053_3_2_9"/>
<feature type="domain" description="Cyclic nucleotide-binding" evidence="4">
    <location>
        <begin position="12"/>
        <end position="112"/>
    </location>
</feature>
<feature type="domain" description="HTH crp-type" evidence="5">
    <location>
        <begin position="143"/>
        <end position="216"/>
    </location>
</feature>
<dbReference type="PROSITE" id="PS50042">
    <property type="entry name" value="CNMP_BINDING_3"/>
    <property type="match status" value="1"/>
</dbReference>
<sequence length="223" mass="25338">MIENVNYARTLLTEEEVGHIVQSGTIVRYKKGQIIFSESDAADRVYFVKEGYVRIFRITQYGRRVTVGCIRSPGQLMGLAETLYGGDRTCFASAIDDVTIVVIRHQQFLDLLEKHPAIAIKVTITLAIRMREAEGIIEEMVCFQVPGRLAQLLIKMAKRAGMETPRGTKISFRLTHEDIAYMIGTSRQNVTSLLNTFKYENSIAIEDKELYILDIEKLNSWVV</sequence>
<evidence type="ECO:0000256" key="3">
    <source>
        <dbReference type="ARBA" id="ARBA00023163"/>
    </source>
</evidence>
<evidence type="ECO:0000256" key="1">
    <source>
        <dbReference type="ARBA" id="ARBA00023015"/>
    </source>
</evidence>
<dbReference type="InterPro" id="IPR014710">
    <property type="entry name" value="RmlC-like_jellyroll"/>
</dbReference>
<dbReference type="KEGG" id="dhd:Dhaf_3158"/>
<dbReference type="InterPro" id="IPR018490">
    <property type="entry name" value="cNMP-bd_dom_sf"/>
</dbReference>
<keyword evidence="1" id="KW-0805">Transcription regulation</keyword>
<dbReference type="SMART" id="SM00100">
    <property type="entry name" value="cNMP"/>
    <property type="match status" value="1"/>
</dbReference>
<keyword evidence="2" id="KW-0238">DNA-binding</keyword>
<dbReference type="InterPro" id="IPR036390">
    <property type="entry name" value="WH_DNA-bd_sf"/>
</dbReference>
<dbReference type="SUPFAM" id="SSF51206">
    <property type="entry name" value="cAMP-binding domain-like"/>
    <property type="match status" value="1"/>
</dbReference>
<evidence type="ECO:0000259" key="5">
    <source>
        <dbReference type="PROSITE" id="PS51063"/>
    </source>
</evidence>
<dbReference type="SUPFAM" id="SSF46785">
    <property type="entry name" value="Winged helix' DNA-binding domain"/>
    <property type="match status" value="1"/>
</dbReference>
<dbReference type="PANTHER" id="PTHR24567:SF74">
    <property type="entry name" value="HTH-TYPE TRANSCRIPTIONAL REGULATOR ARCR"/>
    <property type="match status" value="1"/>
</dbReference>
<evidence type="ECO:0000313" key="7">
    <source>
        <dbReference type="Proteomes" id="UP000007726"/>
    </source>
</evidence>
<evidence type="ECO:0000313" key="6">
    <source>
        <dbReference type="EMBL" id="ACL21181.1"/>
    </source>
</evidence>
<dbReference type="Gene3D" id="1.10.10.10">
    <property type="entry name" value="Winged helix-like DNA-binding domain superfamily/Winged helix DNA-binding domain"/>
    <property type="match status" value="1"/>
</dbReference>
<dbReference type="Proteomes" id="UP000007726">
    <property type="component" value="Chromosome"/>
</dbReference>
<proteinExistence type="predicted"/>
<dbReference type="AlphaFoldDB" id="B8G1C8"/>
<dbReference type="SMART" id="SM00419">
    <property type="entry name" value="HTH_CRP"/>
    <property type="match status" value="1"/>
</dbReference>
<name>B8G1C8_DESHD</name>